<organism evidence="8 9">
    <name type="scientific">Syntrophus aciditrophicus (strain SB)</name>
    <dbReference type="NCBI Taxonomy" id="56780"/>
    <lineage>
        <taxon>Bacteria</taxon>
        <taxon>Pseudomonadati</taxon>
        <taxon>Thermodesulfobacteriota</taxon>
        <taxon>Syntrophia</taxon>
        <taxon>Syntrophales</taxon>
        <taxon>Syntrophaceae</taxon>
        <taxon>Syntrophus</taxon>
    </lineage>
</organism>
<dbReference type="KEGG" id="sat:SYN_00025"/>
<dbReference type="SUPFAM" id="SSF111369">
    <property type="entry name" value="HlyD-like secretion proteins"/>
    <property type="match status" value="1"/>
</dbReference>
<gene>
    <name evidence="8" type="ORF">SYN_00025</name>
</gene>
<dbReference type="InterPro" id="IPR058624">
    <property type="entry name" value="MdtA-like_HH"/>
</dbReference>
<dbReference type="InterPro" id="IPR058637">
    <property type="entry name" value="YknX-like_C"/>
</dbReference>
<accession>Q2LQJ3</accession>
<feature type="transmembrane region" description="Helical" evidence="3">
    <location>
        <begin position="34"/>
        <end position="53"/>
    </location>
</feature>
<evidence type="ECO:0000313" key="9">
    <source>
        <dbReference type="Proteomes" id="UP000001933"/>
    </source>
</evidence>
<dbReference type="Pfam" id="PF25917">
    <property type="entry name" value="BSH_RND"/>
    <property type="match status" value="1"/>
</dbReference>
<dbReference type="Pfam" id="PF25989">
    <property type="entry name" value="YknX_C"/>
    <property type="match status" value="1"/>
</dbReference>
<evidence type="ECO:0000259" key="6">
    <source>
        <dbReference type="Pfam" id="PF25954"/>
    </source>
</evidence>
<comment type="similarity">
    <text evidence="1">Belongs to the membrane fusion protein (MFP) (TC 8.A.1) family.</text>
</comment>
<dbReference type="InterPro" id="IPR006143">
    <property type="entry name" value="RND_pump_MFP"/>
</dbReference>
<keyword evidence="9" id="KW-1185">Reference proteome</keyword>
<dbReference type="InterPro" id="IPR058792">
    <property type="entry name" value="Beta-barrel_RND_2"/>
</dbReference>
<keyword evidence="2" id="KW-0175">Coiled coil</keyword>
<dbReference type="eggNOG" id="COG0845">
    <property type="taxonomic scope" value="Bacteria"/>
</dbReference>
<sequence length="414" mass="44864">MRTPGESLMAPEDLSRLTIDKSDRTVRKRRRLQPLYWTAAGLLLVILLVSLYLTGRLVPAIAVDTAAVSRIYPSQTFSLLNASGYVAAQRKAAVASKITGRLISLSVEEGSRVKAGEVIARLEDEDARAARDQAAANLKSARADTAQMRAELQDADLNYSRKKQLLQRDVISRAEYDTAEARYLRARAAVAAAEAREKSAEAALKGAETSLGYALIRAPFDAVVLTKNADIGDIVTPLGAAANAKAAVVTIADLNSLQVEADVSESSLALVKTGQPCEIQLDALPDLRFRGVVHMIVPTADRTKATILVKVRFVDLDPRILPEMSAKVAFLSRLPKPEEQRLRTAVNASALVKRAGLFVAFKIEGDRVRETPVEKGETFGDLVEVTAGLKTGDRVVLTPSTRLRDGSRIKINEK</sequence>
<dbReference type="Gene3D" id="1.10.287.470">
    <property type="entry name" value="Helix hairpin bin"/>
    <property type="match status" value="1"/>
</dbReference>
<protein>
    <submittedName>
        <fullName evidence="8">HlyD family secretion protein</fullName>
    </submittedName>
</protein>
<keyword evidence="3" id="KW-0812">Transmembrane</keyword>
<dbReference type="InParanoid" id="Q2LQJ3"/>
<feature type="domain" description="Multidrug resistance protein MdtA-like alpha-helical hairpin" evidence="4">
    <location>
        <begin position="138"/>
        <end position="214"/>
    </location>
</feature>
<dbReference type="Gene3D" id="2.40.420.20">
    <property type="match status" value="1"/>
</dbReference>
<reference evidence="8 9" key="1">
    <citation type="journal article" date="2007" name="Proc. Natl. Acad. Sci. U.S.A.">
        <title>The genome of Syntrophus aciditrophicus: life at the thermodynamic limit of microbial growth.</title>
        <authorList>
            <person name="McInerney M.J."/>
            <person name="Rohlin L."/>
            <person name="Mouttaki H."/>
            <person name="Kim U."/>
            <person name="Krupp R.S."/>
            <person name="Rios-Hernandez L."/>
            <person name="Sieber J."/>
            <person name="Struchtemeyer C.G."/>
            <person name="Bhattacharyya A."/>
            <person name="Campbell J.W."/>
            <person name="Gunsalus R.P."/>
        </authorList>
    </citation>
    <scope>NUCLEOTIDE SEQUENCE [LARGE SCALE GENOMIC DNA]</scope>
    <source>
        <strain evidence="8 9">SB</strain>
    </source>
</reference>
<evidence type="ECO:0000259" key="5">
    <source>
        <dbReference type="Pfam" id="PF25917"/>
    </source>
</evidence>
<dbReference type="STRING" id="56780.SYN_00025"/>
<dbReference type="Pfam" id="PF25876">
    <property type="entry name" value="HH_MFP_RND"/>
    <property type="match status" value="1"/>
</dbReference>
<evidence type="ECO:0000259" key="4">
    <source>
        <dbReference type="Pfam" id="PF25876"/>
    </source>
</evidence>
<dbReference type="Proteomes" id="UP000001933">
    <property type="component" value="Chromosome"/>
</dbReference>
<dbReference type="Pfam" id="PF25954">
    <property type="entry name" value="Beta-barrel_RND_2"/>
    <property type="match status" value="1"/>
</dbReference>
<feature type="domain" description="Multidrug resistance protein MdtA-like barrel-sandwich hybrid" evidence="5">
    <location>
        <begin position="90"/>
        <end position="242"/>
    </location>
</feature>
<dbReference type="InterPro" id="IPR058625">
    <property type="entry name" value="MdtA-like_BSH"/>
</dbReference>
<evidence type="ECO:0000256" key="1">
    <source>
        <dbReference type="ARBA" id="ARBA00009477"/>
    </source>
</evidence>
<dbReference type="PANTHER" id="PTHR30469:SF38">
    <property type="entry name" value="HLYD FAMILY SECRETION PROTEIN"/>
    <property type="match status" value="1"/>
</dbReference>
<dbReference type="NCBIfam" id="TIGR01730">
    <property type="entry name" value="RND_mfp"/>
    <property type="match status" value="1"/>
</dbReference>
<dbReference type="HOGENOM" id="CLU_018816_1_2_7"/>
<evidence type="ECO:0000256" key="3">
    <source>
        <dbReference type="SAM" id="Phobius"/>
    </source>
</evidence>
<feature type="domain" description="YknX-like C-terminal permuted SH3-like" evidence="7">
    <location>
        <begin position="348"/>
        <end position="410"/>
    </location>
</feature>
<dbReference type="GO" id="GO:1990281">
    <property type="term" value="C:efflux pump complex"/>
    <property type="evidence" value="ECO:0007669"/>
    <property type="project" value="TreeGrafter"/>
</dbReference>
<evidence type="ECO:0000259" key="7">
    <source>
        <dbReference type="Pfam" id="PF25989"/>
    </source>
</evidence>
<dbReference type="PANTHER" id="PTHR30469">
    <property type="entry name" value="MULTIDRUG RESISTANCE PROTEIN MDTA"/>
    <property type="match status" value="1"/>
</dbReference>
<dbReference type="EMBL" id="CP000252">
    <property type="protein sequence ID" value="ABC75926.1"/>
    <property type="molecule type" value="Genomic_DNA"/>
</dbReference>
<feature type="coiled-coil region" evidence="2">
    <location>
        <begin position="131"/>
        <end position="210"/>
    </location>
</feature>
<name>Q2LQJ3_SYNAS</name>
<dbReference type="Gene3D" id="2.40.50.100">
    <property type="match status" value="1"/>
</dbReference>
<evidence type="ECO:0000313" key="8">
    <source>
        <dbReference type="EMBL" id="ABC75926.1"/>
    </source>
</evidence>
<evidence type="ECO:0000256" key="2">
    <source>
        <dbReference type="SAM" id="Coils"/>
    </source>
</evidence>
<feature type="domain" description="CusB-like beta-barrel" evidence="6">
    <location>
        <begin position="259"/>
        <end position="330"/>
    </location>
</feature>
<dbReference type="AlphaFoldDB" id="Q2LQJ3"/>
<keyword evidence="3" id="KW-1133">Transmembrane helix</keyword>
<dbReference type="Gene3D" id="2.40.30.170">
    <property type="match status" value="1"/>
</dbReference>
<proteinExistence type="inferred from homology"/>
<dbReference type="GO" id="GO:0015562">
    <property type="term" value="F:efflux transmembrane transporter activity"/>
    <property type="evidence" value="ECO:0007669"/>
    <property type="project" value="TreeGrafter"/>
</dbReference>
<keyword evidence="3" id="KW-0472">Membrane</keyword>